<evidence type="ECO:0000256" key="2">
    <source>
        <dbReference type="ARBA" id="ARBA00004609"/>
    </source>
</evidence>
<evidence type="ECO:0000256" key="17">
    <source>
        <dbReference type="PIRSR" id="PIRSR634016-1"/>
    </source>
</evidence>
<dbReference type="Pfam" id="PF11838">
    <property type="entry name" value="ERAP1_C"/>
    <property type="match status" value="3"/>
</dbReference>
<keyword evidence="21" id="KW-0732">Signal</keyword>
<evidence type="ECO:0000256" key="5">
    <source>
        <dbReference type="ARBA" id="ARBA00022622"/>
    </source>
</evidence>
<dbReference type="Pfam" id="PF17900">
    <property type="entry name" value="Peptidase_M1_N"/>
    <property type="match status" value="3"/>
</dbReference>
<dbReference type="GO" id="GO:0005615">
    <property type="term" value="C:extracellular space"/>
    <property type="evidence" value="ECO:0007669"/>
    <property type="project" value="TreeGrafter"/>
</dbReference>
<evidence type="ECO:0000256" key="16">
    <source>
        <dbReference type="ARBA" id="ARBA00023288"/>
    </source>
</evidence>
<evidence type="ECO:0000313" key="25">
    <source>
        <dbReference type="EMBL" id="KAJ1527772.1"/>
    </source>
</evidence>
<comment type="caution">
    <text evidence="25">The sequence shown here is derived from an EMBL/GenBank/DDBJ whole genome shotgun (WGS) entry which is preliminary data.</text>
</comment>
<dbReference type="GO" id="GO:0070006">
    <property type="term" value="F:metalloaminopeptidase activity"/>
    <property type="evidence" value="ECO:0007669"/>
    <property type="project" value="TreeGrafter"/>
</dbReference>
<keyword evidence="16" id="KW-0449">Lipoprotein</keyword>
<feature type="domain" description="Aminopeptidase N-like N-terminal" evidence="24">
    <location>
        <begin position="41"/>
        <end position="234"/>
    </location>
</feature>
<dbReference type="InterPro" id="IPR034016">
    <property type="entry name" value="M1_APN-typ"/>
</dbReference>
<evidence type="ECO:0000259" key="22">
    <source>
        <dbReference type="Pfam" id="PF01433"/>
    </source>
</evidence>
<dbReference type="FunFam" id="1.10.390.10:FF:000013">
    <property type="entry name" value="Aminopeptidase N"/>
    <property type="match status" value="3"/>
</dbReference>
<keyword evidence="5" id="KW-0336">GPI-anchor</keyword>
<keyword evidence="12" id="KW-1133">Transmembrane helix</keyword>
<feature type="domain" description="ERAP1-like C-terminal" evidence="23">
    <location>
        <begin position="1499"/>
        <end position="1714"/>
    </location>
</feature>
<evidence type="ECO:0000256" key="1">
    <source>
        <dbReference type="ARBA" id="ARBA00004606"/>
    </source>
</evidence>
<dbReference type="GO" id="GO:0098552">
    <property type="term" value="C:side of membrane"/>
    <property type="evidence" value="ECO:0007669"/>
    <property type="project" value="UniProtKB-KW"/>
</dbReference>
<evidence type="ECO:0000256" key="8">
    <source>
        <dbReference type="ARBA" id="ARBA00022723"/>
    </source>
</evidence>
<evidence type="ECO:0000256" key="10">
    <source>
        <dbReference type="ARBA" id="ARBA00022833"/>
    </source>
</evidence>
<feature type="chain" id="PRO_5043406568" evidence="21">
    <location>
        <begin position="27"/>
        <end position="2600"/>
    </location>
</feature>
<evidence type="ECO:0000256" key="9">
    <source>
        <dbReference type="ARBA" id="ARBA00022801"/>
    </source>
</evidence>
<dbReference type="PRINTS" id="PR00756">
    <property type="entry name" value="ALADIPTASE"/>
</dbReference>
<feature type="region of interest" description="Disordered" evidence="20">
    <location>
        <begin position="928"/>
        <end position="949"/>
    </location>
</feature>
<keyword evidence="26" id="KW-1185">Reference proteome</keyword>
<dbReference type="Gene3D" id="2.60.40.1730">
    <property type="entry name" value="tricorn interacting facor f3 domain"/>
    <property type="match status" value="3"/>
</dbReference>
<feature type="compositionally biased region" description="Pro residues" evidence="20">
    <location>
        <begin position="932"/>
        <end position="948"/>
    </location>
</feature>
<keyword evidence="6" id="KW-0645">Protease</keyword>
<keyword evidence="8 18" id="KW-0479">Metal-binding</keyword>
<gene>
    <name evidence="25" type="ORF">ONE63_007727</name>
</gene>
<comment type="similarity">
    <text evidence="3">Belongs to the peptidase M1 family.</text>
</comment>
<evidence type="ECO:0000256" key="15">
    <source>
        <dbReference type="ARBA" id="ARBA00023180"/>
    </source>
</evidence>
<reference evidence="25" key="1">
    <citation type="submission" date="2022-12" db="EMBL/GenBank/DDBJ databases">
        <title>Chromosome-level genome assembly of the bean flower thrips Megalurothrips usitatus.</title>
        <authorList>
            <person name="Ma L."/>
            <person name="Liu Q."/>
            <person name="Li H."/>
            <person name="Cai W."/>
        </authorList>
    </citation>
    <scope>NUCLEOTIDE SEQUENCE</scope>
    <source>
        <strain evidence="25">Cailab_2022a</strain>
    </source>
</reference>
<evidence type="ECO:0000256" key="14">
    <source>
        <dbReference type="ARBA" id="ARBA00023136"/>
    </source>
</evidence>
<evidence type="ECO:0000256" key="12">
    <source>
        <dbReference type="ARBA" id="ARBA00022989"/>
    </source>
</evidence>
<keyword evidence="4" id="KW-0031">Aminopeptidase</keyword>
<organism evidence="25 26">
    <name type="scientific">Megalurothrips usitatus</name>
    <name type="common">bean blossom thrips</name>
    <dbReference type="NCBI Taxonomy" id="439358"/>
    <lineage>
        <taxon>Eukaryota</taxon>
        <taxon>Metazoa</taxon>
        <taxon>Ecdysozoa</taxon>
        <taxon>Arthropoda</taxon>
        <taxon>Hexapoda</taxon>
        <taxon>Insecta</taxon>
        <taxon>Pterygota</taxon>
        <taxon>Neoptera</taxon>
        <taxon>Paraneoptera</taxon>
        <taxon>Thysanoptera</taxon>
        <taxon>Terebrantia</taxon>
        <taxon>Thripoidea</taxon>
        <taxon>Thripidae</taxon>
        <taxon>Megalurothrips</taxon>
    </lineage>
</organism>
<evidence type="ECO:0000259" key="23">
    <source>
        <dbReference type="Pfam" id="PF11838"/>
    </source>
</evidence>
<keyword evidence="7" id="KW-0812">Transmembrane</keyword>
<dbReference type="PANTHER" id="PTHR11533">
    <property type="entry name" value="PROTEASE M1 ZINC METALLOPROTEASE"/>
    <property type="match status" value="1"/>
</dbReference>
<evidence type="ECO:0000256" key="13">
    <source>
        <dbReference type="ARBA" id="ARBA00023049"/>
    </source>
</evidence>
<feature type="active site" description="Proton acceptor" evidence="17">
    <location>
        <position position="339"/>
    </location>
</feature>
<evidence type="ECO:0000256" key="20">
    <source>
        <dbReference type="SAM" id="MobiDB-lite"/>
    </source>
</evidence>
<evidence type="ECO:0000256" key="7">
    <source>
        <dbReference type="ARBA" id="ARBA00022692"/>
    </source>
</evidence>
<dbReference type="CDD" id="cd09601">
    <property type="entry name" value="M1_APN-Q_like"/>
    <property type="match status" value="3"/>
</dbReference>
<dbReference type="EMBL" id="JAPTSV010000005">
    <property type="protein sequence ID" value="KAJ1527772.1"/>
    <property type="molecule type" value="Genomic_DNA"/>
</dbReference>
<evidence type="ECO:0000313" key="26">
    <source>
        <dbReference type="Proteomes" id="UP001075354"/>
    </source>
</evidence>
<evidence type="ECO:0000256" key="6">
    <source>
        <dbReference type="ARBA" id="ARBA00022670"/>
    </source>
</evidence>
<feature type="domain" description="Peptidase M1 membrane alanine aminopeptidase" evidence="22">
    <location>
        <begin position="2010"/>
        <end position="2224"/>
    </location>
</feature>
<dbReference type="Gene3D" id="1.25.50.20">
    <property type="match status" value="3"/>
</dbReference>
<dbReference type="InterPro" id="IPR014782">
    <property type="entry name" value="Peptidase_M1_dom"/>
</dbReference>
<feature type="domain" description="ERAP1-like C-terminal" evidence="23">
    <location>
        <begin position="580"/>
        <end position="890"/>
    </location>
</feature>
<feature type="domain" description="Aminopeptidase N-like N-terminal" evidence="24">
    <location>
        <begin position="959"/>
        <end position="1150"/>
    </location>
</feature>
<comment type="cofactor">
    <cofactor evidence="18">
        <name>Zn(2+)</name>
        <dbReference type="ChEBI" id="CHEBI:29105"/>
    </cofactor>
    <text evidence="18">Binds 1 zinc ion per subunit.</text>
</comment>
<keyword evidence="13" id="KW-0482">Metalloprotease</keyword>
<accession>A0AAV7XR22</accession>
<dbReference type="SUPFAM" id="SSF55486">
    <property type="entry name" value="Metalloproteases ('zincins'), catalytic domain"/>
    <property type="match status" value="3"/>
</dbReference>
<sequence>MAFADVRWGRRCLAAVLLLALASAEAQQPGGDYRLPGDIEPLHYDLKLVPYLEVGNMRYTGTVDITFNVVKDTQTIILHAHKDLAGTIKIEGIVDASDQSPLAHLTPSTDADKQFYSVPIKGTLKAGNTYILSLSFSNKLQKDNYGFYVSSYDVPGGFEYMATTHLEATSARKAFPCFDEPTYRATFTVSLAKLDDQIALSNMPPASEPSDYDPSIGNRRWVVFQQTPKMPTYLLAFIVCKLKKVETSNPNINIYVRGDAVDGVKKPAEVAPKLLSSLENFLGVSYPLPKLDLVAIPDFPAGAMENWGLITFKEDQLLVTDGVSGADRVAKSLRVIAHEFAHLWFGDLVTLKWWNTIWQQEGMAAFFESYILDKATDSEYGQMSQFGTNRAHSALEADALEHSPPLTKDDIQTPEQIEDHFGTITYSKGSNVHYMLMNVLGEDLYRQGLNSYLTSNEYTSTTIDDFAKALEDVAAQDGTNFPLKGKVTIKDLVSSWGNQAGYPVLTILRNWNDNTAKVSQARYLAHEPKSTAALDSKWTIPYSINSLFGKENTFTSVLTPSEAEQEVKLPYQLEPGRAFLWLNNHQSGFYRVNYDVRNWLLMGYGSNRMDAATRAATIDDLFALNRAGHVDTWIPLYYLQNSLGDTSASGERDVAPWTAGAKAIRGYSALVRGDPELSTYFQTFVAQIVAPAFEDIGFDGSDDSRYSTSVVRDIVTQLACENGLPECRRQALKAYNTISMSGDQEVYDPNVLAATTCTGALSFGAADLTKVIARVLNTEDVTARTSLLRGAGCVRSPALVQTLLGVATGADSGLSSGEAVYLLKSIMDHSPDGCDTALTYVHDNKASVDGSLLPSILQEIAKRIYKKEQLEKITELTKGDTSDATADMLAVAEATLKWAQGNLRELKEWVAAQLGVSPPRAPLLVDSASVPAPVPPTAQPRPTEPPGPAQEWLLPNHLQPERYSLDFTINMDPGTAPDKFSFSGVATIHINVVEATDKIVLHKHESLTVAVDSVESKDGDVALDGEPTYDVKHDFYTIALKEELKKGEKYTVKLTFSGPLKKDLAGLYLSSYTEGTDTKYLAVTQFEQTSARKAFPCFDEPKYRATFSISVIKHKSLGALSNTAGQTGGDVDKDHDIVIFEATPSMPTYLVALVVSELVEVKVTAATVGMPSISIWVRKEAKDEVGLAQELAPKVLKKLQALTGIPYVLPKLDLAAIPDFAPGAMENWGLITFKDTVLRTPKGALAHRRFNCARDITHEFSHLWFGDLVTNNWWSSLWQQEGMAAFMEAWVLDQATDYEYDAVARQSSDRIEQGLMDDALETAGPITNHTVGSPDEIEEHSGEITYNKGAGFLRMIRAILGEHTMWKGLRQYLVQHAYSTAGPEDLAAALQDAANEDGVSLPVTIQELMDSWTLKKGYPVLDVVRYLHDDRLTLRQSRFLSYTPVNETAAEEQWILPYNCEQLYRKGAKPFTSFLLSPEESSTLELQTRQYGRTSLSYIICNSEQEGFYRVNYDITSYRYLAKALSYGWIESDLQRGVLYDDALTLLRARRTEPYVVLYLLQNGVPGDVSLPVWAALSKGINYLRAALASDSAAIEDLNQYVRELTADSFGWVDWYNAFGWEESVQRNEVRQILTRLACDAREEVCVANAVNDYHKIAVDSKNYVIHQENYGALLCYNWQGADDVQKLQDELQKNSDYDQRVSIAYALGCVSSSKGRQHPQVKSLATADPSIYTTVAERSAAHGLAFAQDELGQVKDFLAANAGRTPPSPEPQQPTEYRLPGTVVPINYALTLKPVMDLAANDFSYTGEVKITVRVVESTDSIVLHSHEGLDVTLTGVTDDKNGEVATAGQPTFNSLSEMYTIKLAQNLEAEQQLVISLAFSGKLRKDKLGFYLSDYAEGVKWKYIATTQFEQTYARKAFPCFDEPKYRATFDISISREEDQIALSNMPLQSTSAPDANLGGRVLDTFQTTKPMPTYLVAFIVSELKKVPTSDPRISLYVRPDAVADAAFAAEITPRILAELEDFTGVPYALPKLDLVGIPDFYFGAMENWGLCTFRENRMLYAKGSATTEYKIFVAEVIAHELAHLWFGDYVTLDWWSSGWLKEGMAEFLEYLILDKIMVDGYDGWQPLSRLGVDDVNDGMAVDSLEHVRPLTDNAVATQDQIAEHMGDYTYTHGAGLQFLLMGVLGENNFRAGLKNYLTENAYGTGTPEKYAKALQEVADADKVLPSGITVLDIINSWSTKGGLPVVTVLRDYAANQVHVSQSRYLSLDPSQESTRDTKWLVPLAIYFNMNGEPSRFTAYLPENASSVTLELGGSGLGGGTVYGNWLQQGYYYTNYDFLNWIRIGSTIRNIDDPAWRALAIRDAFAVARAGLVDPWMPLYLLDMSIPQESNAAPWQATYDGLRAYAALAKADPEADQLFQMYLKTFIMEIGYNYVGWDNARGNKDGRVARDYATKLACSARVSDCRTKALQTYYGYLKDKNSPDPDTLAASLCEGLSHGDTVEYTALVEQLQATTERSRRMSIVYALGCVQNATIAKELLSLAGTMQGFEPQEVRRVFRSVMDNSPTGVDAAVDYVFNNFDFMAARYRSRTRGENYFF</sequence>
<dbReference type="Gene3D" id="2.60.40.1910">
    <property type="match status" value="3"/>
</dbReference>
<evidence type="ECO:0000256" key="21">
    <source>
        <dbReference type="SAM" id="SignalP"/>
    </source>
</evidence>
<name>A0AAV7XR22_9NEOP</name>
<dbReference type="InterPro" id="IPR001930">
    <property type="entry name" value="Peptidase_M1"/>
</dbReference>
<dbReference type="GO" id="GO:0043171">
    <property type="term" value="P:peptide catabolic process"/>
    <property type="evidence" value="ECO:0007669"/>
    <property type="project" value="TreeGrafter"/>
</dbReference>
<feature type="domain" description="Peptidase M1 membrane alanine aminopeptidase" evidence="22">
    <location>
        <begin position="1190"/>
        <end position="1412"/>
    </location>
</feature>
<evidence type="ECO:0000259" key="24">
    <source>
        <dbReference type="Pfam" id="PF17900"/>
    </source>
</evidence>
<evidence type="ECO:0000256" key="11">
    <source>
        <dbReference type="ARBA" id="ARBA00022968"/>
    </source>
</evidence>
<dbReference type="GO" id="GO:0008270">
    <property type="term" value="F:zinc ion binding"/>
    <property type="evidence" value="ECO:0007669"/>
    <property type="project" value="InterPro"/>
</dbReference>
<keyword evidence="15" id="KW-0325">Glycoprotein</keyword>
<feature type="site" description="Transition state stabilizer" evidence="19">
    <location>
        <position position="426"/>
    </location>
</feature>
<feature type="domain" description="Peptidase M1 membrane alanine aminopeptidase" evidence="22">
    <location>
        <begin position="269"/>
        <end position="477"/>
    </location>
</feature>
<dbReference type="GO" id="GO:0005886">
    <property type="term" value="C:plasma membrane"/>
    <property type="evidence" value="ECO:0007669"/>
    <property type="project" value="UniProtKB-SubCell"/>
</dbReference>
<dbReference type="InterPro" id="IPR042097">
    <property type="entry name" value="Aminopeptidase_N-like_N_sf"/>
</dbReference>
<comment type="subcellular location">
    <subcellularLocation>
        <location evidence="2">Cell membrane</location>
        <topology evidence="2">Lipid-anchor</topology>
        <topology evidence="2">GPI-anchor</topology>
    </subcellularLocation>
    <subcellularLocation>
        <location evidence="1">Membrane</location>
        <topology evidence="1">Single-pass type II membrane protein</topology>
    </subcellularLocation>
</comment>
<feature type="binding site" evidence="18">
    <location>
        <position position="361"/>
    </location>
    <ligand>
        <name>Zn(2+)</name>
        <dbReference type="ChEBI" id="CHEBI:29105"/>
        <note>catalytic</note>
    </ligand>
</feature>
<keyword evidence="14" id="KW-0472">Membrane</keyword>
<protein>
    <submittedName>
        <fullName evidence="25">Uncharacterized protein</fullName>
    </submittedName>
</protein>
<keyword evidence="10 18" id="KW-0862">Zinc</keyword>
<evidence type="ECO:0000256" key="19">
    <source>
        <dbReference type="PIRSR" id="PIRSR634016-4"/>
    </source>
</evidence>
<keyword evidence="11" id="KW-0735">Signal-anchor</keyword>
<dbReference type="InterPro" id="IPR050344">
    <property type="entry name" value="Peptidase_M1_aminopeptidases"/>
</dbReference>
<dbReference type="InterPro" id="IPR024571">
    <property type="entry name" value="ERAP1-like_C_dom"/>
</dbReference>
<dbReference type="FunFam" id="2.60.40.1730:FF:000013">
    <property type="entry name" value="Aminopeptidase"/>
    <property type="match status" value="1"/>
</dbReference>
<dbReference type="Pfam" id="PF01433">
    <property type="entry name" value="Peptidase_M1"/>
    <property type="match status" value="3"/>
</dbReference>
<feature type="binding site" evidence="18">
    <location>
        <position position="338"/>
    </location>
    <ligand>
        <name>Zn(2+)</name>
        <dbReference type="ChEBI" id="CHEBI:29105"/>
        <note>catalytic</note>
    </ligand>
</feature>
<dbReference type="GO" id="GO:0005737">
    <property type="term" value="C:cytoplasm"/>
    <property type="evidence" value="ECO:0007669"/>
    <property type="project" value="TreeGrafter"/>
</dbReference>
<dbReference type="InterPro" id="IPR045357">
    <property type="entry name" value="Aminopeptidase_N-like_N"/>
</dbReference>
<dbReference type="Proteomes" id="UP001075354">
    <property type="component" value="Chromosome 5"/>
</dbReference>
<dbReference type="GO" id="GO:0006508">
    <property type="term" value="P:proteolysis"/>
    <property type="evidence" value="ECO:0007669"/>
    <property type="project" value="UniProtKB-KW"/>
</dbReference>
<evidence type="ECO:0000256" key="4">
    <source>
        <dbReference type="ARBA" id="ARBA00022438"/>
    </source>
</evidence>
<dbReference type="FunFam" id="2.60.40.1730:FF:000001">
    <property type="entry name" value="Leucyl-cystinyl aminopeptidase"/>
    <property type="match status" value="1"/>
</dbReference>
<feature type="domain" description="ERAP1-like C-terminal" evidence="23">
    <location>
        <begin position="2327"/>
        <end position="2591"/>
    </location>
</feature>
<evidence type="ECO:0000256" key="3">
    <source>
        <dbReference type="ARBA" id="ARBA00010136"/>
    </source>
</evidence>
<feature type="domain" description="Aminopeptidase N-like N-terminal" evidence="24">
    <location>
        <begin position="1785"/>
        <end position="1978"/>
    </location>
</feature>
<feature type="signal peptide" evidence="21">
    <location>
        <begin position="1"/>
        <end position="26"/>
    </location>
</feature>
<dbReference type="Gene3D" id="1.10.390.10">
    <property type="entry name" value="Neutral Protease Domain 2"/>
    <property type="match status" value="3"/>
</dbReference>
<dbReference type="PANTHER" id="PTHR11533:SF290">
    <property type="entry name" value="AMINOPEPTIDASE"/>
    <property type="match status" value="1"/>
</dbReference>
<feature type="binding site" evidence="18">
    <location>
        <position position="342"/>
    </location>
    <ligand>
        <name>Zn(2+)</name>
        <dbReference type="ChEBI" id="CHEBI:29105"/>
        <note>catalytic</note>
    </ligand>
</feature>
<keyword evidence="9" id="KW-0378">Hydrolase</keyword>
<dbReference type="SUPFAM" id="SSF63737">
    <property type="entry name" value="Leukotriene A4 hydrolase N-terminal domain"/>
    <property type="match status" value="3"/>
</dbReference>
<dbReference type="GO" id="GO:0042277">
    <property type="term" value="F:peptide binding"/>
    <property type="evidence" value="ECO:0007669"/>
    <property type="project" value="TreeGrafter"/>
</dbReference>
<dbReference type="InterPro" id="IPR027268">
    <property type="entry name" value="Peptidase_M4/M1_CTD_sf"/>
</dbReference>
<evidence type="ECO:0000256" key="18">
    <source>
        <dbReference type="PIRSR" id="PIRSR634016-3"/>
    </source>
</evidence>
<dbReference type="FunFam" id="2.60.40.1730:FF:000012">
    <property type="entry name" value="Aminopeptidase N"/>
    <property type="match status" value="1"/>
</dbReference>
<proteinExistence type="inferred from homology"/>